<reference evidence="1 2" key="1">
    <citation type="journal article" date="2012" name="J. Bacteriol.">
        <title>Complete Genome Sequence of Paenibacillus mucilaginosus 3016, a Bacterium Functional as Microbial Fertilizer.</title>
        <authorList>
            <person name="Ma M."/>
            <person name="Wang Z."/>
            <person name="Li L."/>
            <person name="Jiang X."/>
            <person name="Guan D."/>
            <person name="Cao F."/>
            <person name="Chen H."/>
            <person name="Wang X."/>
            <person name="Shen D."/>
            <person name="Du B."/>
            <person name="Li J."/>
        </authorList>
    </citation>
    <scope>NUCLEOTIDE SEQUENCE [LARGE SCALE GENOMIC DNA]</scope>
    <source>
        <strain evidence="1 2">3016</strain>
    </source>
</reference>
<evidence type="ECO:0000313" key="1">
    <source>
        <dbReference type="EMBL" id="AFC32217.1"/>
    </source>
</evidence>
<dbReference type="HOGENOM" id="CLU_1260415_0_0_9"/>
<protein>
    <submittedName>
        <fullName evidence="1">Uncharacterized protein</fullName>
    </submittedName>
</protein>
<dbReference type="KEGG" id="pmq:PM3016_5521"/>
<keyword evidence="2" id="KW-1185">Reference proteome</keyword>
<gene>
    <name evidence="1" type="ORF">PM3016_5521</name>
</gene>
<organism evidence="1 2">
    <name type="scientific">Paenibacillus mucilaginosus 3016</name>
    <dbReference type="NCBI Taxonomy" id="1116391"/>
    <lineage>
        <taxon>Bacteria</taxon>
        <taxon>Bacillati</taxon>
        <taxon>Bacillota</taxon>
        <taxon>Bacilli</taxon>
        <taxon>Bacillales</taxon>
        <taxon>Paenibacillaceae</taxon>
        <taxon>Paenibacillus</taxon>
    </lineage>
</organism>
<dbReference type="InterPro" id="IPR025144">
    <property type="entry name" value="DUF4085"/>
</dbReference>
<dbReference type="AlphaFoldDB" id="H6NG90"/>
<proteinExistence type="predicted"/>
<evidence type="ECO:0000313" key="2">
    <source>
        <dbReference type="Proteomes" id="UP000007523"/>
    </source>
</evidence>
<dbReference type="Proteomes" id="UP000007523">
    <property type="component" value="Chromosome"/>
</dbReference>
<dbReference type="RefSeq" id="WP_014371640.1">
    <property type="nucleotide sequence ID" value="NC_016935.1"/>
</dbReference>
<sequence length="219" mass="24540">MQVLSYLHLVLEAQDETDNDESRSELRSSLSGSLTELRPLMTRYLPPGIASALYPAEDAPPRLDWDAAARDAAAAWCAAWKADWDRACRLSHETFLSIKDALPEALQQFRETFSLHDARILSVNSVEDAIILSFDCAGCLTHAGALELRFRGVEMTEELTSALRSAVWLYDELELTDSGCFDWKALLHGFPHGLDCEDGILALHEIRIAARSFDYRHTD</sequence>
<name>H6NG90_9BACL</name>
<dbReference type="EMBL" id="CP003235">
    <property type="protein sequence ID" value="AFC32217.1"/>
    <property type="molecule type" value="Genomic_DNA"/>
</dbReference>
<dbReference type="Pfam" id="PF13315">
    <property type="entry name" value="DUF4085"/>
    <property type="match status" value="1"/>
</dbReference>
<accession>H6NG90</accession>